<accession>A0A0D2KR81</accession>
<gene>
    <name evidence="2" type="ORF">MNEG_9883</name>
</gene>
<dbReference type="Proteomes" id="UP000054498">
    <property type="component" value="Unassembled WGS sequence"/>
</dbReference>
<dbReference type="GeneID" id="25742758"/>
<evidence type="ECO:0000313" key="2">
    <source>
        <dbReference type="EMBL" id="KIY98083.1"/>
    </source>
</evidence>
<evidence type="ECO:0000256" key="1">
    <source>
        <dbReference type="SAM" id="MobiDB-lite"/>
    </source>
</evidence>
<dbReference type="KEGG" id="mng:MNEG_9883"/>
<dbReference type="EMBL" id="KK102319">
    <property type="protein sequence ID" value="KIY98083.1"/>
    <property type="molecule type" value="Genomic_DNA"/>
</dbReference>
<proteinExistence type="predicted"/>
<keyword evidence="3" id="KW-1185">Reference proteome</keyword>
<feature type="region of interest" description="Disordered" evidence="1">
    <location>
        <begin position="111"/>
        <end position="139"/>
    </location>
</feature>
<organism evidence="2 3">
    <name type="scientific">Monoraphidium neglectum</name>
    <dbReference type="NCBI Taxonomy" id="145388"/>
    <lineage>
        <taxon>Eukaryota</taxon>
        <taxon>Viridiplantae</taxon>
        <taxon>Chlorophyta</taxon>
        <taxon>core chlorophytes</taxon>
        <taxon>Chlorophyceae</taxon>
        <taxon>CS clade</taxon>
        <taxon>Sphaeropleales</taxon>
        <taxon>Selenastraceae</taxon>
        <taxon>Monoraphidium</taxon>
    </lineage>
</organism>
<reference evidence="2 3" key="1">
    <citation type="journal article" date="2013" name="BMC Genomics">
        <title>Reconstruction of the lipid metabolism for the microalga Monoraphidium neglectum from its genome sequence reveals characteristics suitable for biofuel production.</title>
        <authorList>
            <person name="Bogen C."/>
            <person name="Al-Dilaimi A."/>
            <person name="Albersmeier A."/>
            <person name="Wichmann J."/>
            <person name="Grundmann M."/>
            <person name="Rupp O."/>
            <person name="Lauersen K.J."/>
            <person name="Blifernez-Klassen O."/>
            <person name="Kalinowski J."/>
            <person name="Goesmann A."/>
            <person name="Mussgnug J.H."/>
            <person name="Kruse O."/>
        </authorList>
    </citation>
    <scope>NUCLEOTIDE SEQUENCE [LARGE SCALE GENOMIC DNA]</scope>
    <source>
        <strain evidence="2 3">SAG 48.87</strain>
    </source>
</reference>
<evidence type="ECO:0000313" key="3">
    <source>
        <dbReference type="Proteomes" id="UP000054498"/>
    </source>
</evidence>
<dbReference type="STRING" id="145388.A0A0D2KR81"/>
<dbReference type="AlphaFoldDB" id="A0A0D2KR81"/>
<feature type="compositionally biased region" description="Gly residues" evidence="1">
    <location>
        <begin position="111"/>
        <end position="124"/>
    </location>
</feature>
<feature type="non-terminal residue" evidence="2">
    <location>
        <position position="1"/>
    </location>
</feature>
<protein>
    <submittedName>
        <fullName evidence="2">Uncharacterized protein</fullName>
    </submittedName>
</protein>
<name>A0A0D2KR81_9CHLO</name>
<sequence length="139" mass="14351">VARLSANLSVTADFGWAATRVSRVDVAYAALDAASPVNADGWDKAIDWVVRQAGARLALSRIWDDYVKTPVAPFFALERVATGSAGDEWRGLSADVRLTAAVGGGGAGAIPGGALGPQRSGGAGAQRVRGRREGPFEMV</sequence>
<dbReference type="RefSeq" id="XP_013897103.1">
    <property type="nucleotide sequence ID" value="XM_014041649.1"/>
</dbReference>